<proteinExistence type="predicted"/>
<keyword evidence="1" id="KW-1185">Reference proteome</keyword>
<organism evidence="1 2">
    <name type="scientific">Panagrellus redivivus</name>
    <name type="common">Microworm</name>
    <dbReference type="NCBI Taxonomy" id="6233"/>
    <lineage>
        <taxon>Eukaryota</taxon>
        <taxon>Metazoa</taxon>
        <taxon>Ecdysozoa</taxon>
        <taxon>Nematoda</taxon>
        <taxon>Chromadorea</taxon>
        <taxon>Rhabditida</taxon>
        <taxon>Tylenchina</taxon>
        <taxon>Panagrolaimomorpha</taxon>
        <taxon>Panagrolaimoidea</taxon>
        <taxon>Panagrolaimidae</taxon>
        <taxon>Panagrellus</taxon>
    </lineage>
</organism>
<reference evidence="2" key="2">
    <citation type="submission" date="2020-10" db="UniProtKB">
        <authorList>
            <consortium name="WormBaseParasite"/>
        </authorList>
    </citation>
    <scope>IDENTIFICATION</scope>
</reference>
<evidence type="ECO:0000313" key="2">
    <source>
        <dbReference type="WBParaSite" id="Pan_g11477.t1"/>
    </source>
</evidence>
<dbReference type="WBParaSite" id="Pan_g11477.t1">
    <property type="protein sequence ID" value="Pan_g11477.t1"/>
    <property type="gene ID" value="Pan_g11477"/>
</dbReference>
<evidence type="ECO:0000313" key="1">
    <source>
        <dbReference type="Proteomes" id="UP000492821"/>
    </source>
</evidence>
<sequence>MPSTRIVHLLPINAINSNLENLMPLIFEKCDTLATSNVPLNVPMQAQDSFQRGEYFDVSSIARTIIPFFTA</sequence>
<name>A0A7E4UQ54_PANRE</name>
<accession>A0A7E4UQ54</accession>
<dbReference type="AlphaFoldDB" id="A0A7E4UQ54"/>
<dbReference type="Proteomes" id="UP000492821">
    <property type="component" value="Unassembled WGS sequence"/>
</dbReference>
<reference evidence="1" key="1">
    <citation type="journal article" date="2013" name="Genetics">
        <title>The draft genome and transcriptome of Panagrellus redivivus are shaped by the harsh demands of a free-living lifestyle.</title>
        <authorList>
            <person name="Srinivasan J."/>
            <person name="Dillman A.R."/>
            <person name="Macchietto M.G."/>
            <person name="Heikkinen L."/>
            <person name="Lakso M."/>
            <person name="Fracchia K.M."/>
            <person name="Antoshechkin I."/>
            <person name="Mortazavi A."/>
            <person name="Wong G."/>
            <person name="Sternberg P.W."/>
        </authorList>
    </citation>
    <scope>NUCLEOTIDE SEQUENCE [LARGE SCALE GENOMIC DNA]</scope>
    <source>
        <strain evidence="1">MT8872</strain>
    </source>
</reference>
<protein>
    <submittedName>
        <fullName evidence="2">Uncharacterized protein</fullName>
    </submittedName>
</protein>